<evidence type="ECO:0000313" key="9">
    <source>
        <dbReference type="Proteomes" id="UP000575469"/>
    </source>
</evidence>
<dbReference type="InterPro" id="IPR036390">
    <property type="entry name" value="WH_DNA-bd_sf"/>
</dbReference>
<dbReference type="Gene3D" id="3.40.50.1360">
    <property type="match status" value="1"/>
</dbReference>
<dbReference type="InterPro" id="IPR014036">
    <property type="entry name" value="DeoR-like_C"/>
</dbReference>
<feature type="domain" description="HTH deoR-type" evidence="5">
    <location>
        <begin position="1"/>
        <end position="56"/>
    </location>
</feature>
<organism evidence="6 8">
    <name type="scientific">Ralstonia insidiosa</name>
    <dbReference type="NCBI Taxonomy" id="190721"/>
    <lineage>
        <taxon>Bacteria</taxon>
        <taxon>Pseudomonadati</taxon>
        <taxon>Pseudomonadota</taxon>
        <taxon>Betaproteobacteria</taxon>
        <taxon>Burkholderiales</taxon>
        <taxon>Burkholderiaceae</taxon>
        <taxon>Ralstonia</taxon>
    </lineage>
</organism>
<reference evidence="8" key="2">
    <citation type="submission" date="2016-06" db="EMBL/GenBank/DDBJ databases">
        <authorList>
            <person name="Xu Y."/>
            <person name="Nagy A."/>
            <person name="Yan X."/>
            <person name="Kim S.W."/>
            <person name="Haley B."/>
            <person name="Liu N.T."/>
            <person name="Nou X."/>
        </authorList>
    </citation>
    <scope>NUCLEOTIDE SEQUENCE [LARGE SCALE GENOMIC DNA]</scope>
    <source>
        <strain evidence="8">ATCC 49129</strain>
    </source>
</reference>
<dbReference type="PROSITE" id="PS00894">
    <property type="entry name" value="HTH_DEOR_1"/>
    <property type="match status" value="1"/>
</dbReference>
<dbReference type="SUPFAM" id="SSF100950">
    <property type="entry name" value="NagB/RpiA/CoA transferase-like"/>
    <property type="match status" value="1"/>
</dbReference>
<gene>
    <name evidence="6" type="ORF">A9Y76_16215</name>
    <name evidence="7" type="ORF">HGR00_22720</name>
</gene>
<dbReference type="GO" id="GO:0003677">
    <property type="term" value="F:DNA binding"/>
    <property type="evidence" value="ECO:0007669"/>
    <property type="project" value="UniProtKB-KW"/>
</dbReference>
<name>A0A192A0P2_9RALS</name>
<dbReference type="EMBL" id="CP016022">
    <property type="protein sequence ID" value="ANJ73903.1"/>
    <property type="molecule type" value="Genomic_DNA"/>
</dbReference>
<dbReference type="EMBL" id="JABBZM010000024">
    <property type="protein sequence ID" value="NMV40729.1"/>
    <property type="molecule type" value="Genomic_DNA"/>
</dbReference>
<evidence type="ECO:0000313" key="6">
    <source>
        <dbReference type="EMBL" id="ANJ73903.1"/>
    </source>
</evidence>
<dbReference type="PROSITE" id="PS51000">
    <property type="entry name" value="HTH_DEOR_2"/>
    <property type="match status" value="1"/>
</dbReference>
<dbReference type="SUPFAM" id="SSF46785">
    <property type="entry name" value="Winged helix' DNA-binding domain"/>
    <property type="match status" value="1"/>
</dbReference>
<dbReference type="PRINTS" id="PR00037">
    <property type="entry name" value="HTHLACR"/>
</dbReference>
<keyword evidence="3" id="KW-0238">DNA-binding</keyword>
<reference evidence="6" key="1">
    <citation type="submission" date="2016-06" db="EMBL/GenBank/DDBJ databases">
        <authorList>
            <person name="Kjaerup R.B."/>
            <person name="Dalgaard T.S."/>
            <person name="Juul-Madsen H.R."/>
        </authorList>
    </citation>
    <scope>NUCLEOTIDE SEQUENCE [LARGE SCALE GENOMIC DNA]</scope>
    <source>
        <strain evidence="6">ATCC 49129</strain>
    </source>
</reference>
<evidence type="ECO:0000256" key="2">
    <source>
        <dbReference type="ARBA" id="ARBA00023015"/>
    </source>
</evidence>
<keyword evidence="4" id="KW-0804">Transcription</keyword>
<keyword evidence="2" id="KW-0805">Transcription regulation</keyword>
<accession>A0A192A0P2</accession>
<dbReference type="Pfam" id="PF00455">
    <property type="entry name" value="DeoRC"/>
    <property type="match status" value="1"/>
</dbReference>
<dbReference type="Proteomes" id="UP000078572">
    <property type="component" value="Chromosome 1"/>
</dbReference>
<dbReference type="InterPro" id="IPR001034">
    <property type="entry name" value="DeoR_HTH"/>
</dbReference>
<proteinExistence type="predicted"/>
<evidence type="ECO:0000256" key="1">
    <source>
        <dbReference type="ARBA" id="ARBA00022491"/>
    </source>
</evidence>
<dbReference type="RefSeq" id="WP_064805488.1">
    <property type="nucleotide sequence ID" value="NZ_CP016022.1"/>
</dbReference>
<keyword evidence="1" id="KW-0678">Repressor</keyword>
<dbReference type="Proteomes" id="UP000575469">
    <property type="component" value="Unassembled WGS sequence"/>
</dbReference>
<evidence type="ECO:0000259" key="5">
    <source>
        <dbReference type="PROSITE" id="PS51000"/>
    </source>
</evidence>
<reference evidence="7 9" key="3">
    <citation type="submission" date="2020-04" db="EMBL/GenBank/DDBJ databases">
        <title>Ralstonia insidiosa genome sequencing and assembly.</title>
        <authorList>
            <person name="Martins R.C.R."/>
            <person name="Perdigao-Neto L.V."/>
            <person name="Levin A.S.S."/>
            <person name="Costa S.F."/>
        </authorList>
    </citation>
    <scope>NUCLEOTIDE SEQUENCE [LARGE SCALE GENOMIC DNA]</scope>
    <source>
        <strain evidence="7 9">5047</strain>
    </source>
</reference>
<dbReference type="PANTHER" id="PTHR30363:SF4">
    <property type="entry name" value="GLYCEROL-3-PHOSPHATE REGULON REPRESSOR"/>
    <property type="match status" value="1"/>
</dbReference>
<evidence type="ECO:0000256" key="4">
    <source>
        <dbReference type="ARBA" id="ARBA00023163"/>
    </source>
</evidence>
<dbReference type="Pfam" id="PF08220">
    <property type="entry name" value="HTH_DeoR"/>
    <property type="match status" value="1"/>
</dbReference>
<dbReference type="SMART" id="SM00420">
    <property type="entry name" value="HTH_DEOR"/>
    <property type="match status" value="1"/>
</dbReference>
<protein>
    <submittedName>
        <fullName evidence="6">DeoR family transcriptional regulator</fullName>
    </submittedName>
    <submittedName>
        <fullName evidence="7">DeoR/GlpR transcriptional regulator</fullName>
    </submittedName>
</protein>
<evidence type="ECO:0000313" key="8">
    <source>
        <dbReference type="Proteomes" id="UP000078572"/>
    </source>
</evidence>
<dbReference type="GO" id="GO:0003700">
    <property type="term" value="F:DNA-binding transcription factor activity"/>
    <property type="evidence" value="ECO:0007669"/>
    <property type="project" value="InterPro"/>
</dbReference>
<dbReference type="InterPro" id="IPR036388">
    <property type="entry name" value="WH-like_DNA-bd_sf"/>
</dbReference>
<dbReference type="InterPro" id="IPR037171">
    <property type="entry name" value="NagB/RpiA_transferase-like"/>
</dbReference>
<dbReference type="OrthoDB" id="9814815at2"/>
<dbReference type="Gene3D" id="1.10.10.10">
    <property type="entry name" value="Winged helix-like DNA-binding domain superfamily/Winged helix DNA-binding domain"/>
    <property type="match status" value="1"/>
</dbReference>
<dbReference type="GeneID" id="61527567"/>
<dbReference type="STRING" id="190721.ACS15_3423"/>
<keyword evidence="8" id="KW-1185">Reference proteome</keyword>
<dbReference type="InterPro" id="IPR018356">
    <property type="entry name" value="Tscrpt_reg_HTH_DeoR_CS"/>
</dbReference>
<dbReference type="PANTHER" id="PTHR30363">
    <property type="entry name" value="HTH-TYPE TRANSCRIPTIONAL REGULATOR SRLR-RELATED"/>
    <property type="match status" value="1"/>
</dbReference>
<dbReference type="InterPro" id="IPR050313">
    <property type="entry name" value="Carb_Metab_HTH_regulators"/>
</dbReference>
<evidence type="ECO:0000256" key="3">
    <source>
        <dbReference type="ARBA" id="ARBA00023125"/>
    </source>
</evidence>
<dbReference type="SMART" id="SM01134">
    <property type="entry name" value="DeoRC"/>
    <property type="match status" value="1"/>
</dbReference>
<evidence type="ECO:0000313" key="7">
    <source>
        <dbReference type="EMBL" id="NMV40729.1"/>
    </source>
</evidence>
<sequence length="259" mass="28645">MLPRHRQILEYVRQHGDASVDALARVLGVTTQTIRRDIRQLEDERLLARYHGGVGLPSSVENIDYDQRQVLHIDAKRSIAEAVARHVEPGRSLIINIGTTTEEISKALVGQNGPRGLRVITNNLNVASILSGSPDAEVIVAGGLVRNRDRGIVGEATIDFMKQFRVDIGIIGVSSIDEDGTLLDYDYREVRVAQAIIEQSREVWLAADHSKFGRRAVVRLGHISQIDKFFTDVPVPEPMAEVFRAAEVDVVVASEARQS</sequence>
<dbReference type="AlphaFoldDB" id="A0A192A0P2"/>